<protein>
    <submittedName>
        <fullName evidence="1">Uncharacterized protein</fullName>
    </submittedName>
</protein>
<keyword evidence="2" id="KW-1185">Reference proteome</keyword>
<name>A0A8H6VN19_9PEZI</name>
<dbReference type="AlphaFoldDB" id="A0A8H6VN19"/>
<evidence type="ECO:0000313" key="2">
    <source>
        <dbReference type="Proteomes" id="UP000660729"/>
    </source>
</evidence>
<feature type="non-terminal residue" evidence="1">
    <location>
        <position position="1"/>
    </location>
</feature>
<accession>A0A8H6VN19</accession>
<reference evidence="1" key="1">
    <citation type="submission" date="2020-04" db="EMBL/GenBank/DDBJ databases">
        <title>Draft genome resource of the tomato pathogen Pseudocercospora fuligena.</title>
        <authorList>
            <person name="Zaccaron A."/>
        </authorList>
    </citation>
    <scope>NUCLEOTIDE SEQUENCE</scope>
    <source>
        <strain evidence="1">PF001</strain>
    </source>
</reference>
<dbReference type="Proteomes" id="UP000660729">
    <property type="component" value="Unassembled WGS sequence"/>
</dbReference>
<comment type="caution">
    <text evidence="1">The sequence shown here is derived from an EMBL/GenBank/DDBJ whole genome shotgun (WGS) entry which is preliminary data.</text>
</comment>
<gene>
    <name evidence="1" type="ORF">HII31_00934</name>
</gene>
<organism evidence="1 2">
    <name type="scientific">Pseudocercospora fuligena</name>
    <dbReference type="NCBI Taxonomy" id="685502"/>
    <lineage>
        <taxon>Eukaryota</taxon>
        <taxon>Fungi</taxon>
        <taxon>Dikarya</taxon>
        <taxon>Ascomycota</taxon>
        <taxon>Pezizomycotina</taxon>
        <taxon>Dothideomycetes</taxon>
        <taxon>Dothideomycetidae</taxon>
        <taxon>Mycosphaerellales</taxon>
        <taxon>Mycosphaerellaceae</taxon>
        <taxon>Pseudocercospora</taxon>
    </lineage>
</organism>
<sequence>SQSRVPCKFVLYIHNTSRSPFDANLKVPFGGTKDRDRKSHILGIGGRDRKQGKAKARWVAFPSSWSRAPVFMLTMETDKILTSKYNKPFPVTLLPSAIGYYLGVKQGERQKQLLNEIQALDIRDHQKVQTRQPAKLIPSGACG</sequence>
<evidence type="ECO:0000313" key="1">
    <source>
        <dbReference type="EMBL" id="KAF7197845.1"/>
    </source>
</evidence>
<proteinExistence type="predicted"/>
<dbReference type="OrthoDB" id="3637273at2759"/>
<feature type="non-terminal residue" evidence="1">
    <location>
        <position position="143"/>
    </location>
</feature>
<dbReference type="EMBL" id="JABCIY010000007">
    <property type="protein sequence ID" value="KAF7197845.1"/>
    <property type="molecule type" value="Genomic_DNA"/>
</dbReference>